<evidence type="ECO:0000313" key="1">
    <source>
        <dbReference type="EMBL" id="EGC01509.1"/>
    </source>
</evidence>
<organism evidence="1 2">
    <name type="scientific">Ruminococcus albus 8</name>
    <dbReference type="NCBI Taxonomy" id="246199"/>
    <lineage>
        <taxon>Bacteria</taxon>
        <taxon>Bacillati</taxon>
        <taxon>Bacillota</taxon>
        <taxon>Clostridia</taxon>
        <taxon>Eubacteriales</taxon>
        <taxon>Oscillospiraceae</taxon>
        <taxon>Ruminococcus</taxon>
    </lineage>
</organism>
<evidence type="ECO:0000313" key="2">
    <source>
        <dbReference type="Proteomes" id="UP000004259"/>
    </source>
</evidence>
<dbReference type="SUPFAM" id="SSF52540">
    <property type="entry name" value="P-loop containing nucleoside triphosphate hydrolases"/>
    <property type="match status" value="1"/>
</dbReference>
<sequence>MKIYTIIGGVNGVGKSSLSGVLLNQRNDMGIIIDTDKITAENGVDKLHGGKIAIQRIDSCLEKGVNFTQETTLSGVRTIKTIKKAIEKDYYIRLYYVGISGSEESLTRIANRVRKGGHDIPHDDVVRRYQTRFDDLIKVLDFCNEVIFFDNENGFVEVGEYKNGRLIINENPAPRWIKELELVLLSK</sequence>
<dbReference type="Proteomes" id="UP000004259">
    <property type="component" value="Unassembled WGS sequence"/>
</dbReference>
<dbReference type="OrthoDB" id="9791543at2"/>
<gene>
    <name evidence="1" type="ORF">CUS_4649</name>
</gene>
<protein>
    <recommendedName>
        <fullName evidence="3">UDP-N-acetylglucosamine kinase</fullName>
    </recommendedName>
</protein>
<dbReference type="eggNOG" id="COG4185">
    <property type="taxonomic scope" value="Bacteria"/>
</dbReference>
<dbReference type="AlphaFoldDB" id="E9SGT8"/>
<dbReference type="InterPro" id="IPR027417">
    <property type="entry name" value="P-loop_NTPase"/>
</dbReference>
<accession>E9SGT8</accession>
<dbReference type="EMBL" id="ADKM02000129">
    <property type="protein sequence ID" value="EGC01509.1"/>
    <property type="molecule type" value="Genomic_DNA"/>
</dbReference>
<name>E9SGT8_RUMAL</name>
<proteinExistence type="predicted"/>
<comment type="caution">
    <text evidence="1">The sequence shown here is derived from an EMBL/GenBank/DDBJ whole genome shotgun (WGS) entry which is preliminary data.</text>
</comment>
<evidence type="ECO:0008006" key="3">
    <source>
        <dbReference type="Google" id="ProtNLM"/>
    </source>
</evidence>
<dbReference type="PANTHER" id="PTHR39206:SF1">
    <property type="entry name" value="SLL8004 PROTEIN"/>
    <property type="match status" value="1"/>
</dbReference>
<dbReference type="PANTHER" id="PTHR39206">
    <property type="entry name" value="SLL8004 PROTEIN"/>
    <property type="match status" value="1"/>
</dbReference>
<reference evidence="1 2" key="1">
    <citation type="submission" date="2011-02" db="EMBL/GenBank/DDBJ databases">
        <authorList>
            <person name="Nelson K.E."/>
            <person name="Sutton G."/>
            <person name="Torralba M."/>
            <person name="Durkin S."/>
            <person name="Harkins D."/>
            <person name="Montgomery R."/>
            <person name="Ziemer C."/>
            <person name="Klaassens E."/>
            <person name="Ocuiv P."/>
            <person name="Morrison M."/>
        </authorList>
    </citation>
    <scope>NUCLEOTIDE SEQUENCE [LARGE SCALE GENOMIC DNA]</scope>
    <source>
        <strain evidence="1 2">8</strain>
    </source>
</reference>
<dbReference type="Gene3D" id="3.40.50.300">
    <property type="entry name" value="P-loop containing nucleotide triphosphate hydrolases"/>
    <property type="match status" value="1"/>
</dbReference>
<keyword evidence="2" id="KW-1185">Reference proteome</keyword>
<dbReference type="STRING" id="246199.CUS_4649"/>